<proteinExistence type="predicted"/>
<dbReference type="AlphaFoldDB" id="A0A225W1D9"/>
<comment type="caution">
    <text evidence="1">The sequence shown here is derived from an EMBL/GenBank/DDBJ whole genome shotgun (WGS) entry which is preliminary data.</text>
</comment>
<keyword evidence="2" id="KW-1185">Reference proteome</keyword>
<organism evidence="1 2">
    <name type="scientific">Phytophthora megakarya</name>
    <dbReference type="NCBI Taxonomy" id="4795"/>
    <lineage>
        <taxon>Eukaryota</taxon>
        <taxon>Sar</taxon>
        <taxon>Stramenopiles</taxon>
        <taxon>Oomycota</taxon>
        <taxon>Peronosporomycetes</taxon>
        <taxon>Peronosporales</taxon>
        <taxon>Peronosporaceae</taxon>
        <taxon>Phytophthora</taxon>
    </lineage>
</organism>
<protein>
    <submittedName>
        <fullName evidence="1">Uncharacterized protein</fullName>
    </submittedName>
</protein>
<sequence>MGVYLSEKQVDGLELERMIKIKNQLGNLIRMSGTKSGIPAALSDVVLQCTWADLGHYVDDHRDDKLLKMQEYVKPIQLQNKQGSLSKLLRDFEDDMTSYRKDEKKSKRVPRSEKNWDIFAEVGEVLADWIGSTTTLSATESLSMRSMFCELRIFDATFPSRVPRYLFQ</sequence>
<dbReference type="EMBL" id="NBNE01002087">
    <property type="protein sequence ID" value="OWZ11571.1"/>
    <property type="molecule type" value="Genomic_DNA"/>
</dbReference>
<name>A0A225W1D9_9STRA</name>
<dbReference type="OrthoDB" id="90494at2759"/>
<accession>A0A225W1D9</accession>
<evidence type="ECO:0000313" key="1">
    <source>
        <dbReference type="EMBL" id="OWZ11571.1"/>
    </source>
</evidence>
<evidence type="ECO:0000313" key="2">
    <source>
        <dbReference type="Proteomes" id="UP000198211"/>
    </source>
</evidence>
<dbReference type="Proteomes" id="UP000198211">
    <property type="component" value="Unassembled WGS sequence"/>
</dbReference>
<reference evidence="2" key="1">
    <citation type="submission" date="2017-03" db="EMBL/GenBank/DDBJ databases">
        <title>Phytopthora megakarya and P. palmivora, two closely related causual agents of cacao black pod achieved similar genome size and gene model numbers by different mechanisms.</title>
        <authorList>
            <person name="Ali S."/>
            <person name="Shao J."/>
            <person name="Larry D.J."/>
            <person name="Kronmiller B."/>
            <person name="Shen D."/>
            <person name="Strem M.D."/>
            <person name="Melnick R.L."/>
            <person name="Guiltinan M.J."/>
            <person name="Tyler B.M."/>
            <person name="Meinhardt L.W."/>
            <person name="Bailey B.A."/>
        </authorList>
    </citation>
    <scope>NUCLEOTIDE SEQUENCE [LARGE SCALE GENOMIC DNA]</scope>
    <source>
        <strain evidence="2">zdho120</strain>
    </source>
</reference>
<gene>
    <name evidence="1" type="ORF">PHMEG_00015384</name>
</gene>